<dbReference type="RefSeq" id="WP_158003056.1">
    <property type="nucleotide sequence ID" value="NZ_CP067341.1"/>
</dbReference>
<dbReference type="Proteomes" id="UP000596049">
    <property type="component" value="Chromosome"/>
</dbReference>
<evidence type="ECO:0000313" key="1">
    <source>
        <dbReference type="EMBL" id="QQP10785.1"/>
    </source>
</evidence>
<gene>
    <name evidence="1" type="ORF">FJQ98_16185</name>
</gene>
<keyword evidence="2" id="KW-1185">Reference proteome</keyword>
<reference evidence="1 2" key="1">
    <citation type="submission" date="2020-01" db="EMBL/GenBank/DDBJ databases">
        <authorList>
            <person name="Liu G."/>
            <person name="Liu B."/>
        </authorList>
    </citation>
    <scope>NUCLEOTIDE SEQUENCE [LARGE SCALE GENOMIC DNA]</scope>
    <source>
        <strain evidence="1 2">FJAT-51161</strain>
    </source>
</reference>
<protein>
    <submittedName>
        <fullName evidence="1">Uncharacterized protein</fullName>
    </submittedName>
</protein>
<name>A0ABX7ALM0_9BACI</name>
<organism evidence="1 2">
    <name type="scientific">Lysinibacillus agricola</name>
    <dbReference type="NCBI Taxonomy" id="2590012"/>
    <lineage>
        <taxon>Bacteria</taxon>
        <taxon>Bacillati</taxon>
        <taxon>Bacillota</taxon>
        <taxon>Bacilli</taxon>
        <taxon>Bacillales</taxon>
        <taxon>Bacillaceae</taxon>
        <taxon>Lysinibacillus</taxon>
    </lineage>
</organism>
<accession>A0ABX7ALM0</accession>
<dbReference type="EMBL" id="CP067341">
    <property type="protein sequence ID" value="QQP10785.1"/>
    <property type="molecule type" value="Genomic_DNA"/>
</dbReference>
<evidence type="ECO:0000313" key="2">
    <source>
        <dbReference type="Proteomes" id="UP000596049"/>
    </source>
</evidence>
<proteinExistence type="predicted"/>
<sequence>MSYELFRGDDHIYTYDHKHVAEKQASTLGSEFYVREITFDEYYKQMKEIYVEGRYK</sequence>